<evidence type="ECO:0000313" key="1">
    <source>
        <dbReference type="EMBL" id="MBX57602.1"/>
    </source>
</evidence>
<reference evidence="1" key="1">
    <citation type="submission" date="2018-02" db="EMBL/GenBank/DDBJ databases">
        <title>Rhizophora mucronata_Transcriptome.</title>
        <authorList>
            <person name="Meera S.P."/>
            <person name="Sreeshan A."/>
            <person name="Augustine A."/>
        </authorList>
    </citation>
    <scope>NUCLEOTIDE SEQUENCE</scope>
    <source>
        <tissue evidence="1">Leaf</tissue>
    </source>
</reference>
<protein>
    <submittedName>
        <fullName evidence="1">Uncharacterized protein MANES_06G064500</fullName>
    </submittedName>
</protein>
<name>A0A2P2PSC0_RHIMU</name>
<proteinExistence type="predicted"/>
<dbReference type="AlphaFoldDB" id="A0A2P2PSC0"/>
<organism evidence="1">
    <name type="scientific">Rhizophora mucronata</name>
    <name type="common">Asiatic mangrove</name>
    <dbReference type="NCBI Taxonomy" id="61149"/>
    <lineage>
        <taxon>Eukaryota</taxon>
        <taxon>Viridiplantae</taxon>
        <taxon>Streptophyta</taxon>
        <taxon>Embryophyta</taxon>
        <taxon>Tracheophyta</taxon>
        <taxon>Spermatophyta</taxon>
        <taxon>Magnoliopsida</taxon>
        <taxon>eudicotyledons</taxon>
        <taxon>Gunneridae</taxon>
        <taxon>Pentapetalae</taxon>
        <taxon>rosids</taxon>
        <taxon>fabids</taxon>
        <taxon>Malpighiales</taxon>
        <taxon>Rhizophoraceae</taxon>
        <taxon>Rhizophora</taxon>
    </lineage>
</organism>
<accession>A0A2P2PSC0</accession>
<sequence>MWRTLEGLEGYCRTRRRWGLKISLLRLPSLAVVVRKNKRRVLWLFHRCRLHRCRFLLLFRVCRLRSLRWLLASIRIGLSLMMRDQTMGHLLVIESRRRRRRKLSCRIWLP</sequence>
<dbReference type="EMBL" id="GGEC01077118">
    <property type="protein sequence ID" value="MBX57602.1"/>
    <property type="molecule type" value="Transcribed_RNA"/>
</dbReference>